<dbReference type="Proteomes" id="UP001652628">
    <property type="component" value="Chromosome 3"/>
</dbReference>
<dbReference type="GO" id="GO:0035248">
    <property type="term" value="F:alpha-1,4-N-acetylgalactosaminyltransferase activity"/>
    <property type="evidence" value="ECO:0007669"/>
    <property type="project" value="TreeGrafter"/>
</dbReference>
<feature type="compositionally biased region" description="Basic and acidic residues" evidence="7">
    <location>
        <begin position="44"/>
        <end position="57"/>
    </location>
</feature>
<evidence type="ECO:0000256" key="4">
    <source>
        <dbReference type="ARBA" id="ARBA00022679"/>
    </source>
</evidence>
<dbReference type="SUPFAM" id="SSF53448">
    <property type="entry name" value="Nucleotide-diphospho-sugar transferases"/>
    <property type="match status" value="1"/>
</dbReference>
<evidence type="ECO:0000313" key="10">
    <source>
        <dbReference type="RefSeq" id="XP_036674455.3"/>
    </source>
</evidence>
<reference evidence="10" key="1">
    <citation type="submission" date="2025-08" db="UniProtKB">
        <authorList>
            <consortium name="RefSeq"/>
        </authorList>
    </citation>
    <scope>IDENTIFICATION</scope>
</reference>
<keyword evidence="5" id="KW-0333">Golgi apparatus</keyword>
<proteinExistence type="inferred from homology"/>
<evidence type="ECO:0000256" key="2">
    <source>
        <dbReference type="ARBA" id="ARBA00009003"/>
    </source>
</evidence>
<evidence type="ECO:0000259" key="8">
    <source>
        <dbReference type="Pfam" id="PF04572"/>
    </source>
</evidence>
<keyword evidence="6" id="KW-0472">Membrane</keyword>
<evidence type="ECO:0000256" key="7">
    <source>
        <dbReference type="SAM" id="MobiDB-lite"/>
    </source>
</evidence>
<dbReference type="Gene3D" id="3.90.550.20">
    <property type="match status" value="1"/>
</dbReference>
<feature type="region of interest" description="Disordered" evidence="7">
    <location>
        <begin position="44"/>
        <end position="73"/>
    </location>
</feature>
<evidence type="ECO:0000256" key="6">
    <source>
        <dbReference type="ARBA" id="ARBA00023136"/>
    </source>
</evidence>
<dbReference type="InterPro" id="IPR007652">
    <property type="entry name" value="A1-4-GlycosylTfrase_dom"/>
</dbReference>
<evidence type="ECO:0000256" key="1">
    <source>
        <dbReference type="ARBA" id="ARBA00004323"/>
    </source>
</evidence>
<protein>
    <submittedName>
        <fullName evidence="10">Lactosylceramide 4-alpha-galactosyltransferase</fullName>
    </submittedName>
</protein>
<name>A0AB40A9Z2_DROSZ</name>
<keyword evidence="3" id="KW-0328">Glycosyltransferase</keyword>
<evidence type="ECO:0000313" key="9">
    <source>
        <dbReference type="Proteomes" id="UP001652628"/>
    </source>
</evidence>
<dbReference type="RefSeq" id="XP_036674455.3">
    <property type="nucleotide sequence ID" value="XM_036818560.3"/>
</dbReference>
<dbReference type="InterPro" id="IPR051981">
    <property type="entry name" value="Glycosyltransf_32"/>
</dbReference>
<dbReference type="PANTHER" id="PTHR12042">
    <property type="entry name" value="LACTOSYLCERAMIDE 4-ALPHA-GALACTOSYLTRANSFERASE ALPHA- 1,4-GALACTOSYLTRANSFERASE"/>
    <property type="match status" value="1"/>
</dbReference>
<organism evidence="9 10">
    <name type="scientific">Drosophila suzukii</name>
    <name type="common">Spotted-wing drosophila fruit fly</name>
    <dbReference type="NCBI Taxonomy" id="28584"/>
    <lineage>
        <taxon>Eukaryota</taxon>
        <taxon>Metazoa</taxon>
        <taxon>Ecdysozoa</taxon>
        <taxon>Arthropoda</taxon>
        <taxon>Hexapoda</taxon>
        <taxon>Insecta</taxon>
        <taxon>Pterygota</taxon>
        <taxon>Neoptera</taxon>
        <taxon>Endopterygota</taxon>
        <taxon>Diptera</taxon>
        <taxon>Brachycera</taxon>
        <taxon>Muscomorpha</taxon>
        <taxon>Ephydroidea</taxon>
        <taxon>Drosophilidae</taxon>
        <taxon>Drosophila</taxon>
        <taxon>Sophophora</taxon>
    </lineage>
</organism>
<sequence length="408" mass="46728">MKVSRSLTAVGSLALILSIVFTYKWMTSNQKIVSVKTSDITKEHTQLKNTTKKENTVPKKTTQKKTNKPKKPVKKYIIKRRAKPVPRQPKFKTKKLKRIPAIPLLDVLKAKNQPRPGQSVFFHETTNFRKDEKIQLIKLTPREACAIESAALHNPRLAVFVLFAGATHRISKGDSLIKALSQYNNIRLRHLNVWKYAAGTPIEKWLKGGKLFKSKYLFPHVSDLLRYITLYKYGGFYLDLDVVVLKNLEKMPPNFTGAESNRSLACGVMKMSSTGLGHKLASQCLRDLQANYDANIWGSNGPGVITRVAKKQCSTDSIYKMITNPKRCKGFKVYDPKAFYAIHWLEWRHFFQPNKINITMKRISKSPVIHVWNKFSRLWKLKTKDNCAYTKLAKLHCPKTFAAAGKFF</sequence>
<dbReference type="GO" id="GO:0000139">
    <property type="term" value="C:Golgi membrane"/>
    <property type="evidence" value="ECO:0007669"/>
    <property type="project" value="UniProtKB-SubCell"/>
</dbReference>
<dbReference type="InterPro" id="IPR029044">
    <property type="entry name" value="Nucleotide-diphossugar_trans"/>
</dbReference>
<comment type="subcellular location">
    <subcellularLocation>
        <location evidence="1">Golgi apparatus membrane</location>
        <topology evidence="1">Single-pass type II membrane protein</topology>
    </subcellularLocation>
</comment>
<gene>
    <name evidence="10" type="primary">alpha4GT2</name>
</gene>
<feature type="compositionally biased region" description="Basic residues" evidence="7">
    <location>
        <begin position="61"/>
        <end position="73"/>
    </location>
</feature>
<evidence type="ECO:0000256" key="3">
    <source>
        <dbReference type="ARBA" id="ARBA00022676"/>
    </source>
</evidence>
<feature type="domain" description="Alpha 1,4-glycosyltransferase" evidence="8">
    <location>
        <begin position="275"/>
        <end position="403"/>
    </location>
</feature>
<accession>A0AB40A9Z2</accession>
<keyword evidence="9" id="KW-1185">Reference proteome</keyword>
<dbReference type="InterPro" id="IPR007577">
    <property type="entry name" value="GlycoTrfase_DXD_sugar-bd_CS"/>
</dbReference>
<dbReference type="GO" id="GO:0006688">
    <property type="term" value="P:glycosphingolipid biosynthetic process"/>
    <property type="evidence" value="ECO:0007669"/>
    <property type="project" value="TreeGrafter"/>
</dbReference>
<keyword evidence="4" id="KW-0808">Transferase</keyword>
<dbReference type="GeneID" id="118877932"/>
<dbReference type="Pfam" id="PF04572">
    <property type="entry name" value="Gb3_synth"/>
    <property type="match status" value="1"/>
</dbReference>
<dbReference type="PANTHER" id="PTHR12042:SF21">
    <property type="entry name" value="ALPHA1,4-GALACTOSYLTRANSFERASE 1-RELATED"/>
    <property type="match status" value="1"/>
</dbReference>
<dbReference type="Pfam" id="PF04488">
    <property type="entry name" value="Gly_transf_sug"/>
    <property type="match status" value="1"/>
</dbReference>
<dbReference type="AlphaFoldDB" id="A0AB40A9Z2"/>
<comment type="similarity">
    <text evidence="2">Belongs to the glycosyltransferase 32 family.</text>
</comment>
<evidence type="ECO:0000256" key="5">
    <source>
        <dbReference type="ARBA" id="ARBA00023034"/>
    </source>
</evidence>